<dbReference type="FunFam" id="3.90.1750.10:FF:000003">
    <property type="entry name" value="E3 ubiquitin-protein ligase UPL1"/>
    <property type="match status" value="1"/>
</dbReference>
<feature type="compositionally biased region" description="Basic and acidic residues" evidence="10">
    <location>
        <begin position="699"/>
        <end position="710"/>
    </location>
</feature>
<dbReference type="GO" id="GO:0006511">
    <property type="term" value="P:ubiquitin-dependent protein catabolic process"/>
    <property type="evidence" value="ECO:0007669"/>
    <property type="project" value="TreeGrafter"/>
</dbReference>
<evidence type="ECO:0000256" key="10">
    <source>
        <dbReference type="SAM" id="MobiDB-lite"/>
    </source>
</evidence>
<comment type="subcellular location">
    <subcellularLocation>
        <location evidence="2">Nucleus</location>
    </subcellularLocation>
</comment>
<evidence type="ECO:0000259" key="11">
    <source>
        <dbReference type="PROSITE" id="PS50237"/>
    </source>
</evidence>
<evidence type="ECO:0000256" key="2">
    <source>
        <dbReference type="ARBA" id="ARBA00004123"/>
    </source>
</evidence>
<comment type="pathway">
    <text evidence="3">Protein modification; protein ubiquitination.</text>
</comment>
<feature type="compositionally biased region" description="Low complexity" evidence="10">
    <location>
        <begin position="606"/>
        <end position="637"/>
    </location>
</feature>
<sequence>MDDSQISVLPADLMAEAHLLRGELEDRSRRMHNQLFSGNISLGSMLRQSGLSGMTPSRYMRRGVGGSSGFSNIWSTNSGAGRDTSSKNVIRRGRQLLDQEGLTCLLVLLFLDEPRLNVSRLHRILKNLSFHNDTLLWIIRALISILFKTNSSKEAHAESSQVSSKQASQSAWLSFGMDAALGCRANVFQVQHSTTKRSAAGTSFGGSVNIHPQAAQLVCQHVMDALIYLSKVFTSHFLPPHVALPADSGLNKDKENSPLGKSKSPKHQSSTSPSVQSFWEVLIRLDQMRLTRKGKGVQRVSTSVSTSASLPPSSADEPATSTSIEESPLGQLMNLLSSSVIRRSPTLTDRLLKLLSSISTAIFPEGSKPPSSRYVGSTWWDSVEGSKIKPQAIVDKSTVLLPNQLRLAVEVLTSKSCSEEGLEDSTRLLVRLSNANQVTKQNIVQLLLSGAQQIGYTVCKHIESLLNEVVEYNRQQALAGGAEPPSGSDFPSAPDLNSLDSDQKPSTSAAAASSASSSRGLIPSRFQEGVMVTIAPPKTKTRTHELQLPSMSLLTTKSSSQQFLLRLLKVIIQLSDKKTPASTPSQGAAAASNQSSGLESAGGQEGADVAAAAGSSADDGASIPSTSQSTTMDMDTSPPNSDPPLCDRLALDKLWDTLGLCLTELANNNDQNAILILQPAVETFFLVHAGQKEATTAKSRRDQQAREDQLSHLNLDEPPPSPATSTTGPIGTTRSDDNLSPETKKFLGFAETHKTVLNQILRQSQTPLSDGPFSVLVDHMKLLDFDVKNRYFKAELQKLDEGIRREDLAVHVRRDHVFEDSYRELFRRTADEWKHRLYIVFEGEEGQDAGGLLREWYMIMSREIFNPNYALFMLTPQDRVTYTINQLSYYNSEHLSYFKFVGRVIAKAIYDNKLLECYFTRSFYKHITGQPVRYTDMEAEDYSFYQGLEFLLNHDIKQLGYDLTFSTEIQELGVTQTRELKPNGTNIVVTEENKKEYVKLVCQLKMTGAIRKQLNAFLEGFYDVIPKYLISIFNEQELELLISGLPTVDIDDLKANAEYHKYTATSLQIVWFWRALRSFDQGERAKFLQFVTGTSKVPLQGFAYLEGMNGTQKFQIHRDDRSTDRLPCAHTCFNQLDLPAYETYDKLKKMLLLVINECSEGFGLA</sequence>
<evidence type="ECO:0000256" key="7">
    <source>
        <dbReference type="ARBA" id="ARBA00023242"/>
    </source>
</evidence>
<name>A0A7J7KQX3_BUGNE</name>
<comment type="caution">
    <text evidence="12">The sequence shown here is derived from an EMBL/GenBank/DDBJ whole genome shotgun (WGS) entry which is preliminary data.</text>
</comment>
<proteinExistence type="inferred from homology"/>
<feature type="region of interest" description="Disordered" evidence="10">
    <location>
        <begin position="694"/>
        <end position="741"/>
    </location>
</feature>
<gene>
    <name evidence="12" type="ORF">EB796_001106</name>
</gene>
<evidence type="ECO:0000256" key="5">
    <source>
        <dbReference type="ARBA" id="ARBA00022679"/>
    </source>
</evidence>
<organism evidence="12 13">
    <name type="scientific">Bugula neritina</name>
    <name type="common">Brown bryozoan</name>
    <name type="synonym">Sertularia neritina</name>
    <dbReference type="NCBI Taxonomy" id="10212"/>
    <lineage>
        <taxon>Eukaryota</taxon>
        <taxon>Metazoa</taxon>
        <taxon>Spiralia</taxon>
        <taxon>Lophotrochozoa</taxon>
        <taxon>Bryozoa</taxon>
        <taxon>Gymnolaemata</taxon>
        <taxon>Cheilostomatida</taxon>
        <taxon>Flustrina</taxon>
        <taxon>Buguloidea</taxon>
        <taxon>Bugulidae</taxon>
        <taxon>Bugula</taxon>
    </lineage>
</organism>
<keyword evidence="7" id="KW-0539">Nucleus</keyword>
<evidence type="ECO:0000256" key="6">
    <source>
        <dbReference type="ARBA" id="ARBA00022786"/>
    </source>
</evidence>
<dbReference type="InterPro" id="IPR035983">
    <property type="entry name" value="Hect_E3_ubiquitin_ligase"/>
</dbReference>
<dbReference type="PANTHER" id="PTHR11254">
    <property type="entry name" value="HECT DOMAIN UBIQUITIN-PROTEIN LIGASE"/>
    <property type="match status" value="1"/>
</dbReference>
<feature type="region of interest" description="Disordered" evidence="10">
    <location>
        <begin position="294"/>
        <end position="326"/>
    </location>
</feature>
<keyword evidence="5" id="KW-0808">Transferase</keyword>
<dbReference type="GO" id="GO:0005634">
    <property type="term" value="C:nucleus"/>
    <property type="evidence" value="ECO:0007669"/>
    <property type="project" value="UniProtKB-SubCell"/>
</dbReference>
<dbReference type="InterPro" id="IPR050409">
    <property type="entry name" value="E3_ubiq-protein_ligase"/>
</dbReference>
<dbReference type="FunFam" id="3.30.2410.10:FF:000004">
    <property type="entry name" value="E3 ubiquitin-protein ligase HUWE1, variant"/>
    <property type="match status" value="1"/>
</dbReference>
<evidence type="ECO:0000256" key="4">
    <source>
        <dbReference type="ARBA" id="ARBA00012485"/>
    </source>
</evidence>
<evidence type="ECO:0000313" key="13">
    <source>
        <dbReference type="Proteomes" id="UP000593567"/>
    </source>
</evidence>
<evidence type="ECO:0000313" key="12">
    <source>
        <dbReference type="EMBL" id="KAF6040586.1"/>
    </source>
</evidence>
<feature type="region of interest" description="Disordered" evidence="10">
    <location>
        <begin position="244"/>
        <end position="273"/>
    </location>
</feature>
<dbReference type="Pfam" id="PF00632">
    <property type="entry name" value="HECT"/>
    <property type="match status" value="1"/>
</dbReference>
<dbReference type="EMBL" id="VXIV02000125">
    <property type="protein sequence ID" value="KAF6040586.1"/>
    <property type="molecule type" value="Genomic_DNA"/>
</dbReference>
<dbReference type="FunFam" id="3.30.2160.10:FF:000007">
    <property type="entry name" value="E3 ubiquitin-protein ligase HUWE1 isoform X2"/>
    <property type="match status" value="1"/>
</dbReference>
<dbReference type="OrthoDB" id="423283at2759"/>
<dbReference type="EC" id="2.3.2.26" evidence="4"/>
<dbReference type="AlphaFoldDB" id="A0A7J7KQX3"/>
<comment type="catalytic activity">
    <reaction evidence="1">
        <text>S-ubiquitinyl-[E2 ubiquitin-conjugating enzyme]-L-cysteine + [acceptor protein]-L-lysine = [E2 ubiquitin-conjugating enzyme]-L-cysteine + N(6)-ubiquitinyl-[acceptor protein]-L-lysine.</text>
        <dbReference type="EC" id="2.3.2.26"/>
    </reaction>
</comment>
<dbReference type="GO" id="GO:0005737">
    <property type="term" value="C:cytoplasm"/>
    <property type="evidence" value="ECO:0007669"/>
    <property type="project" value="TreeGrafter"/>
</dbReference>
<comment type="similarity">
    <text evidence="8">Belongs to the UPL family. TOM1/PTR1 subfamily.</text>
</comment>
<keyword evidence="13" id="KW-1185">Reference proteome</keyword>
<feature type="compositionally biased region" description="Low complexity" evidence="10">
    <location>
        <begin position="723"/>
        <end position="733"/>
    </location>
</feature>
<feature type="compositionally biased region" description="Low complexity" evidence="10">
    <location>
        <begin position="508"/>
        <end position="518"/>
    </location>
</feature>
<feature type="compositionally biased region" description="Low complexity" evidence="10">
    <location>
        <begin position="585"/>
        <end position="597"/>
    </location>
</feature>
<dbReference type="SUPFAM" id="SSF56204">
    <property type="entry name" value="Hect, E3 ligase catalytic domain"/>
    <property type="match status" value="1"/>
</dbReference>
<dbReference type="SMART" id="SM00119">
    <property type="entry name" value="HECTc"/>
    <property type="match status" value="1"/>
</dbReference>
<protein>
    <recommendedName>
        <fullName evidence="4">HECT-type E3 ubiquitin transferase</fullName>
        <ecNumber evidence="4">2.3.2.26</ecNumber>
    </recommendedName>
</protein>
<feature type="compositionally biased region" description="Polar residues" evidence="10">
    <location>
        <begin position="498"/>
        <end position="507"/>
    </location>
</feature>
<accession>A0A7J7KQX3</accession>
<dbReference type="Gene3D" id="3.90.1750.10">
    <property type="entry name" value="Hect, E3 ligase catalytic domains"/>
    <property type="match status" value="1"/>
</dbReference>
<dbReference type="GO" id="GO:0061630">
    <property type="term" value="F:ubiquitin protein ligase activity"/>
    <property type="evidence" value="ECO:0007669"/>
    <property type="project" value="UniProtKB-EC"/>
</dbReference>
<keyword evidence="6 9" id="KW-0833">Ubl conjugation pathway</keyword>
<dbReference type="GO" id="GO:0000209">
    <property type="term" value="P:protein polyubiquitination"/>
    <property type="evidence" value="ECO:0007669"/>
    <property type="project" value="TreeGrafter"/>
</dbReference>
<dbReference type="FunFam" id="3.90.1750.10:FF:000026">
    <property type="entry name" value="E3 ubiquitin-protein ligase HACE1"/>
    <property type="match status" value="1"/>
</dbReference>
<dbReference type="PANTHER" id="PTHR11254:SF67">
    <property type="entry name" value="E3 UBIQUITIN-PROTEIN LIGASE HUWE1"/>
    <property type="match status" value="1"/>
</dbReference>
<feature type="domain" description="HECT" evidence="11">
    <location>
        <begin position="829"/>
        <end position="1165"/>
    </location>
</feature>
<feature type="compositionally biased region" description="Low complexity" evidence="10">
    <location>
        <begin position="300"/>
        <end position="315"/>
    </location>
</feature>
<feature type="active site" description="Glycyl thioester intermediate" evidence="9">
    <location>
        <position position="1132"/>
    </location>
</feature>
<dbReference type="PROSITE" id="PS50237">
    <property type="entry name" value="HECT"/>
    <property type="match status" value="1"/>
</dbReference>
<reference evidence="12" key="1">
    <citation type="submission" date="2020-06" db="EMBL/GenBank/DDBJ databases">
        <title>Draft genome of Bugula neritina, a colonial animal packing powerful symbionts and potential medicines.</title>
        <authorList>
            <person name="Rayko M."/>
        </authorList>
    </citation>
    <scope>NUCLEOTIDE SEQUENCE [LARGE SCALE GENOMIC DNA]</scope>
    <source>
        <strain evidence="12">Kwan_BN1</strain>
    </source>
</reference>
<feature type="region of interest" description="Disordered" evidence="10">
    <location>
        <begin position="478"/>
        <end position="520"/>
    </location>
</feature>
<evidence type="ECO:0000256" key="8">
    <source>
        <dbReference type="ARBA" id="ARBA00034494"/>
    </source>
</evidence>
<evidence type="ECO:0000256" key="1">
    <source>
        <dbReference type="ARBA" id="ARBA00000885"/>
    </source>
</evidence>
<dbReference type="Proteomes" id="UP000593567">
    <property type="component" value="Unassembled WGS sequence"/>
</dbReference>
<evidence type="ECO:0000256" key="9">
    <source>
        <dbReference type="PROSITE-ProRule" id="PRU00104"/>
    </source>
</evidence>
<dbReference type="CDD" id="cd00078">
    <property type="entry name" value="HECTc"/>
    <property type="match status" value="1"/>
</dbReference>
<dbReference type="InterPro" id="IPR000569">
    <property type="entry name" value="HECT_dom"/>
</dbReference>
<dbReference type="Gene3D" id="3.30.2160.10">
    <property type="entry name" value="Hect, E3 ligase catalytic domain"/>
    <property type="match status" value="1"/>
</dbReference>
<evidence type="ECO:0000256" key="3">
    <source>
        <dbReference type="ARBA" id="ARBA00004906"/>
    </source>
</evidence>
<feature type="region of interest" description="Disordered" evidence="10">
    <location>
        <begin position="578"/>
        <end position="645"/>
    </location>
</feature>
<dbReference type="Gene3D" id="3.30.2410.10">
    <property type="entry name" value="Hect, E3 ligase catalytic domain"/>
    <property type="match status" value="1"/>
</dbReference>